<feature type="compositionally biased region" description="Basic residues" evidence="1">
    <location>
        <begin position="640"/>
        <end position="652"/>
    </location>
</feature>
<feature type="compositionally biased region" description="Basic residues" evidence="1">
    <location>
        <begin position="1697"/>
        <end position="1713"/>
    </location>
</feature>
<reference evidence="2 3" key="1">
    <citation type="journal article" date="2020" name="ISME J.">
        <title>Uncovering the hidden diversity of litter-decomposition mechanisms in mushroom-forming fungi.</title>
        <authorList>
            <person name="Floudas D."/>
            <person name="Bentzer J."/>
            <person name="Ahren D."/>
            <person name="Johansson T."/>
            <person name="Persson P."/>
            <person name="Tunlid A."/>
        </authorList>
    </citation>
    <scope>NUCLEOTIDE SEQUENCE [LARGE SCALE GENOMIC DNA]</scope>
    <source>
        <strain evidence="2 3">CBS 175.51</strain>
    </source>
</reference>
<feature type="region of interest" description="Disordered" evidence="1">
    <location>
        <begin position="636"/>
        <end position="689"/>
    </location>
</feature>
<gene>
    <name evidence="2" type="ORF">D9611_014359</name>
</gene>
<feature type="compositionally biased region" description="Polar residues" evidence="1">
    <location>
        <begin position="178"/>
        <end position="217"/>
    </location>
</feature>
<feature type="region of interest" description="Disordered" evidence="1">
    <location>
        <begin position="1"/>
        <end position="30"/>
    </location>
</feature>
<feature type="compositionally biased region" description="Polar residues" evidence="1">
    <location>
        <begin position="678"/>
        <end position="689"/>
    </location>
</feature>
<feature type="compositionally biased region" description="Polar residues" evidence="1">
    <location>
        <begin position="489"/>
        <end position="510"/>
    </location>
</feature>
<feature type="compositionally biased region" description="Polar residues" evidence="1">
    <location>
        <begin position="336"/>
        <end position="353"/>
    </location>
</feature>
<feature type="region of interest" description="Disordered" evidence="1">
    <location>
        <begin position="59"/>
        <end position="130"/>
    </location>
</feature>
<proteinExistence type="predicted"/>
<evidence type="ECO:0000313" key="3">
    <source>
        <dbReference type="Proteomes" id="UP000541558"/>
    </source>
</evidence>
<dbReference type="OrthoDB" id="10424428at2759"/>
<feature type="region of interest" description="Disordered" evidence="1">
    <location>
        <begin position="326"/>
        <end position="390"/>
    </location>
</feature>
<organism evidence="2 3">
    <name type="scientific">Ephemerocybe angulata</name>
    <dbReference type="NCBI Taxonomy" id="980116"/>
    <lineage>
        <taxon>Eukaryota</taxon>
        <taxon>Fungi</taxon>
        <taxon>Dikarya</taxon>
        <taxon>Basidiomycota</taxon>
        <taxon>Agaricomycotina</taxon>
        <taxon>Agaricomycetes</taxon>
        <taxon>Agaricomycetidae</taxon>
        <taxon>Agaricales</taxon>
        <taxon>Agaricineae</taxon>
        <taxon>Psathyrellaceae</taxon>
        <taxon>Ephemerocybe</taxon>
    </lineage>
</organism>
<feature type="compositionally biased region" description="Basic and acidic residues" evidence="1">
    <location>
        <begin position="861"/>
        <end position="871"/>
    </location>
</feature>
<comment type="caution">
    <text evidence="2">The sequence shown here is derived from an EMBL/GenBank/DDBJ whole genome shotgun (WGS) entry which is preliminary data.</text>
</comment>
<protein>
    <submittedName>
        <fullName evidence="2">Uncharacterized protein</fullName>
    </submittedName>
</protein>
<dbReference type="Proteomes" id="UP000541558">
    <property type="component" value="Unassembled WGS sequence"/>
</dbReference>
<evidence type="ECO:0000256" key="1">
    <source>
        <dbReference type="SAM" id="MobiDB-lite"/>
    </source>
</evidence>
<accession>A0A8H5F027</accession>
<feature type="region of interest" description="Disordered" evidence="1">
    <location>
        <begin position="1677"/>
        <end position="1713"/>
    </location>
</feature>
<feature type="region of interest" description="Disordered" evidence="1">
    <location>
        <begin position="173"/>
        <end position="254"/>
    </location>
</feature>
<feature type="compositionally biased region" description="Acidic residues" evidence="1">
    <location>
        <begin position="72"/>
        <end position="83"/>
    </location>
</feature>
<name>A0A8H5F027_9AGAR</name>
<evidence type="ECO:0000313" key="2">
    <source>
        <dbReference type="EMBL" id="KAF5318313.1"/>
    </source>
</evidence>
<feature type="compositionally biased region" description="Basic and acidic residues" evidence="1">
    <location>
        <begin position="1687"/>
        <end position="1696"/>
    </location>
</feature>
<feature type="region of interest" description="Disordered" evidence="1">
    <location>
        <begin position="1471"/>
        <end position="1517"/>
    </location>
</feature>
<sequence length="1713" mass="187654">MPPTVNDENVRPARVVGRSRNRNSRNAGRPLAVFTIQAVPLDTVTTTIPRPNELRVFQSVENIAPPVRGEAAEEEEDPTEDEVTVTAPAPTAAPSPPVSEDEGTVTSPAPTAAPSPPARDLLAPSPSPGPEEHAVALIQLFYFLSVIQVFALMDLIPEFFCVATVQATPIPSLRESETPTGQATPIPSLPESETPTGQATPIPSLPESETPTGQATPIPSLPEPERTQKRARDEREDEDEDEDEPAEIIAPWTSQANASSSTYYLEISSSVHLHDSDGSSASTSSLATPSWSEDEVDYKASSFTWTASSSSTVLLHRAKRVKLTTPEDLDAIRRSTAGTSTPTPLSTPENSPSKLAVANALLDLQRQSSSESTDANTADTTPKTWGPYNLPVPEGVSVYRSSIQTLGGAVAELDGEAERPVAFSWLEKNEMVGKRWSDLPSVLPTEMGRTENAKPSQALPHLAPLSPLRDSKKGRVDSPQKKKSVRGTELTQGPASNSRTSRPTPYSPTRNHPGHSRKGSEKRRSASMPRPAAKAPNHGLAPPTDCSGCYPRKKNAAYFTISDTMQTSTPSNLSHVAVQPAGYDHSWGHWSEGLDGFIPPPDNAWSESDILLSPCLDLESWKICQRLLDEWPVPLDRIPSKKQSRGGAHRRGISAGRSSNGYAGAVQSRSTPAPKPQPETSTVNGARQTPLTSAVQTVLSHHSGRSSREAVVSVKAETSGNLNFMPDYFASAPHSNLPNSAHHTPRLNNATQFLRNGYQSNNGAYRLPDPAWNLNPGLRNAQSVFPRHGGVVQSGVLPQGFLSLQELKAGPSRSDPAQYIPKIASTANTNGGRKRARIPNEDPSQDEASTKRPRTQPVHASDSRPGREIGIRRPQAAKPSSRSQQVTHLMLPSLGAEQVGTAVDPSRIERQDPPDEFLRGKLEICLKDSDYDPGAKYLVDEVEEIIKKSAYLCPIPRKDGSQCTFAVIPSKDSPSVVEHLRSVEHKINEVLIPQTMDSNKRAICPYTCDNRLLLPKDLENHFRDTELHLRHKGSSNMAVVCTQCEASPPPCTSFIQVENVNHVSLSDEQSLRSSSPMESQSLHDIGTMHQVDFIYPHSIPYYEGKGWDWNGCYDSASFSHPDIDNACGGPVISTYSSLEHVFEPRWSSYQSMRQLSSPKFSHGDHARKLDDREGRSQTTPVAAGQWGDSLVLPQVMDPFYDAQWPFPPGPLPQAEYAPSRPSPQGHVQYDYVTILPATPAFPGRSWGLPEAPTNQLYAGDIGVVSRCPSLEHVFEPRMRSSPHPMLQPTPSNFSHAYHISDLVYRTEGIQTSPPAAAQWGPDGSPPYASQKTDAPYVQWQPIPDASSSSHAYPIREPGYRPWTSQTFPAEAAQWDLDSGPPHPPQRTHAPCMTWQSMPAFLHQPQHHPCLPLHQNQVQIEPDFGGLSTGTAAPLRGSQCVHEPPTSQLYAGNFWGVSGDLRFRQIVDGGSLSHYPPKETRQRTPGAGVAVSTVTSPSHAFRPPKRKATDEGPSPSVETISKRIPCRALGKDDPLMQKYLGSTFNSVETATTAFFEANRFSCPVSGTCPFVAGTDGNIWVHLTSEHREVCGTYERGKDFQCPLGCAEEFKANSIERHLWSRQHTIPRYRLACVGAKCKVFPSAYPFYFKQHSETRSSDPEHSTGFRLINDEGWSVAGPYMRAKRAKREKREKGDKRDKRDKRAKREKRAKRAKI</sequence>
<feature type="compositionally biased region" description="Basic and acidic residues" evidence="1">
    <location>
        <begin position="469"/>
        <end position="480"/>
    </location>
</feature>
<feature type="compositionally biased region" description="Basic and acidic residues" evidence="1">
    <location>
        <begin position="1161"/>
        <end position="1175"/>
    </location>
</feature>
<feature type="region of interest" description="Disordered" evidence="1">
    <location>
        <begin position="443"/>
        <end position="547"/>
    </location>
</feature>
<feature type="compositionally biased region" description="Basic and acidic residues" evidence="1">
    <location>
        <begin position="223"/>
        <end position="234"/>
    </location>
</feature>
<feature type="compositionally biased region" description="Acidic residues" evidence="1">
    <location>
        <begin position="235"/>
        <end position="246"/>
    </location>
</feature>
<feature type="compositionally biased region" description="Polar residues" evidence="1">
    <location>
        <begin position="656"/>
        <end position="671"/>
    </location>
</feature>
<feature type="region of interest" description="Disordered" evidence="1">
    <location>
        <begin position="1157"/>
        <end position="1181"/>
    </location>
</feature>
<dbReference type="EMBL" id="JAACJK010000180">
    <property type="protein sequence ID" value="KAF5318313.1"/>
    <property type="molecule type" value="Genomic_DNA"/>
</dbReference>
<feature type="compositionally biased region" description="Polar residues" evidence="1">
    <location>
        <begin position="365"/>
        <end position="383"/>
    </location>
</feature>
<feature type="region of interest" description="Disordered" evidence="1">
    <location>
        <begin position="824"/>
        <end position="884"/>
    </location>
</feature>
<keyword evidence="3" id="KW-1185">Reference proteome</keyword>